<comment type="caution">
    <text evidence="1">The sequence shown here is derived from an EMBL/GenBank/DDBJ whole genome shotgun (WGS) entry which is preliminary data.</text>
</comment>
<protein>
    <submittedName>
        <fullName evidence="1">Uncharacterized protein</fullName>
    </submittedName>
</protein>
<dbReference type="Proteomes" id="UP000807115">
    <property type="component" value="Chromosome 3"/>
</dbReference>
<reference evidence="1" key="1">
    <citation type="journal article" date="2019" name="BMC Genomics">
        <title>A new reference genome for Sorghum bicolor reveals high levels of sequence similarity between sweet and grain genotypes: implications for the genetics of sugar metabolism.</title>
        <authorList>
            <person name="Cooper E.A."/>
            <person name="Brenton Z.W."/>
            <person name="Flinn B.S."/>
            <person name="Jenkins J."/>
            <person name="Shu S."/>
            <person name="Flowers D."/>
            <person name="Luo F."/>
            <person name="Wang Y."/>
            <person name="Xia P."/>
            <person name="Barry K."/>
            <person name="Daum C."/>
            <person name="Lipzen A."/>
            <person name="Yoshinaga Y."/>
            <person name="Schmutz J."/>
            <person name="Saski C."/>
            <person name="Vermerris W."/>
            <person name="Kresovich S."/>
        </authorList>
    </citation>
    <scope>NUCLEOTIDE SEQUENCE</scope>
</reference>
<name>A0A921UMV3_SORBI</name>
<proteinExistence type="predicted"/>
<dbReference type="AlphaFoldDB" id="A0A921UMV3"/>
<sequence length="44" mass="4649">MCSTTSLLLEICNLQLAKSQAHSACSGECRGPSVLQGYNKGLVH</sequence>
<organism evidence="1 2">
    <name type="scientific">Sorghum bicolor</name>
    <name type="common">Sorghum</name>
    <name type="synonym">Sorghum vulgare</name>
    <dbReference type="NCBI Taxonomy" id="4558"/>
    <lineage>
        <taxon>Eukaryota</taxon>
        <taxon>Viridiplantae</taxon>
        <taxon>Streptophyta</taxon>
        <taxon>Embryophyta</taxon>
        <taxon>Tracheophyta</taxon>
        <taxon>Spermatophyta</taxon>
        <taxon>Magnoliopsida</taxon>
        <taxon>Liliopsida</taxon>
        <taxon>Poales</taxon>
        <taxon>Poaceae</taxon>
        <taxon>PACMAD clade</taxon>
        <taxon>Panicoideae</taxon>
        <taxon>Andropogonodae</taxon>
        <taxon>Andropogoneae</taxon>
        <taxon>Sorghinae</taxon>
        <taxon>Sorghum</taxon>
    </lineage>
</organism>
<dbReference type="EMBL" id="CM027682">
    <property type="protein sequence ID" value="KAG0538062.1"/>
    <property type="molecule type" value="Genomic_DNA"/>
</dbReference>
<accession>A0A921UMV3</accession>
<gene>
    <name evidence="1" type="ORF">BDA96_03G202800</name>
</gene>
<evidence type="ECO:0000313" key="1">
    <source>
        <dbReference type="EMBL" id="KAG0538062.1"/>
    </source>
</evidence>
<evidence type="ECO:0000313" key="2">
    <source>
        <dbReference type="Proteomes" id="UP000807115"/>
    </source>
</evidence>
<reference evidence="1" key="2">
    <citation type="submission" date="2020-10" db="EMBL/GenBank/DDBJ databases">
        <authorList>
            <person name="Cooper E.A."/>
            <person name="Brenton Z.W."/>
            <person name="Flinn B.S."/>
            <person name="Jenkins J."/>
            <person name="Shu S."/>
            <person name="Flowers D."/>
            <person name="Luo F."/>
            <person name="Wang Y."/>
            <person name="Xia P."/>
            <person name="Barry K."/>
            <person name="Daum C."/>
            <person name="Lipzen A."/>
            <person name="Yoshinaga Y."/>
            <person name="Schmutz J."/>
            <person name="Saski C."/>
            <person name="Vermerris W."/>
            <person name="Kresovich S."/>
        </authorList>
    </citation>
    <scope>NUCLEOTIDE SEQUENCE</scope>
</reference>